<comment type="function">
    <text evidence="7">Activator of cell division through the inhibition of FtsZ GTPase activity, therefore promoting FtsZ assembly into bundles of protofilaments necessary for the formation of the division Z ring. It is recruited early at mid-cell but it is not essential for cell division.</text>
</comment>
<evidence type="ECO:0000256" key="5">
    <source>
        <dbReference type="ARBA" id="ARBA00023210"/>
    </source>
</evidence>
<evidence type="ECO:0000256" key="9">
    <source>
        <dbReference type="ARBA" id="ARBA00033158"/>
    </source>
</evidence>
<dbReference type="RefSeq" id="WP_343753144.1">
    <property type="nucleotide sequence ID" value="NZ_BAAACW010000017.1"/>
</dbReference>
<dbReference type="Pfam" id="PF05164">
    <property type="entry name" value="ZapA"/>
    <property type="match status" value="1"/>
</dbReference>
<keyword evidence="4" id="KW-0132">Cell division</keyword>
<evidence type="ECO:0000313" key="10">
    <source>
        <dbReference type="EMBL" id="GAA0352799.1"/>
    </source>
</evidence>
<gene>
    <name evidence="10" type="ORF">GCM10008932_02260</name>
</gene>
<evidence type="ECO:0000256" key="4">
    <source>
        <dbReference type="ARBA" id="ARBA00022618"/>
    </source>
</evidence>
<comment type="subunit">
    <text evidence="8">Homodimer. Interacts with FtsZ.</text>
</comment>
<dbReference type="InterPro" id="IPR036192">
    <property type="entry name" value="Cell_div_ZapA-like_sf"/>
</dbReference>
<dbReference type="SUPFAM" id="SSF102829">
    <property type="entry name" value="Cell division protein ZapA-like"/>
    <property type="match status" value="1"/>
</dbReference>
<evidence type="ECO:0000256" key="2">
    <source>
        <dbReference type="ARBA" id="ARBA00015195"/>
    </source>
</evidence>
<evidence type="ECO:0000256" key="8">
    <source>
        <dbReference type="ARBA" id="ARBA00026068"/>
    </source>
</evidence>
<reference evidence="10 11" key="1">
    <citation type="journal article" date="2019" name="Int. J. Syst. Evol. Microbiol.">
        <title>The Global Catalogue of Microorganisms (GCM) 10K type strain sequencing project: providing services to taxonomists for standard genome sequencing and annotation.</title>
        <authorList>
            <consortium name="The Broad Institute Genomics Platform"/>
            <consortium name="The Broad Institute Genome Sequencing Center for Infectious Disease"/>
            <person name="Wu L."/>
            <person name="Ma J."/>
        </authorList>
    </citation>
    <scope>NUCLEOTIDE SEQUENCE [LARGE SCALE GENOMIC DNA]</scope>
    <source>
        <strain evidence="10 11">JCM 12662</strain>
    </source>
</reference>
<keyword evidence="3" id="KW-0963">Cytoplasm</keyword>
<keyword evidence="6" id="KW-0131">Cell cycle</keyword>
<evidence type="ECO:0000313" key="11">
    <source>
        <dbReference type="Proteomes" id="UP001501166"/>
    </source>
</evidence>
<evidence type="ECO:0000256" key="1">
    <source>
        <dbReference type="ARBA" id="ARBA00004496"/>
    </source>
</evidence>
<evidence type="ECO:0000256" key="3">
    <source>
        <dbReference type="ARBA" id="ARBA00022490"/>
    </source>
</evidence>
<evidence type="ECO:0000256" key="6">
    <source>
        <dbReference type="ARBA" id="ARBA00023306"/>
    </source>
</evidence>
<name>A0ABN0X273_9LACT</name>
<dbReference type="EMBL" id="BAAACW010000017">
    <property type="protein sequence ID" value="GAA0352799.1"/>
    <property type="molecule type" value="Genomic_DNA"/>
</dbReference>
<dbReference type="PANTHER" id="PTHR34981">
    <property type="entry name" value="CELL DIVISION PROTEIN ZAPA"/>
    <property type="match status" value="1"/>
</dbReference>
<comment type="caution">
    <text evidence="10">The sequence shown here is derived from an EMBL/GenBank/DDBJ whole genome shotgun (WGS) entry which is preliminary data.</text>
</comment>
<dbReference type="Gene3D" id="6.10.250.790">
    <property type="match status" value="1"/>
</dbReference>
<evidence type="ECO:0000256" key="7">
    <source>
        <dbReference type="ARBA" id="ARBA00024910"/>
    </source>
</evidence>
<dbReference type="InterPro" id="IPR007838">
    <property type="entry name" value="Cell_div_ZapA-like"/>
</dbReference>
<dbReference type="InterPro" id="IPR053712">
    <property type="entry name" value="Bac_CellDiv_Activator"/>
</dbReference>
<dbReference type="PANTHER" id="PTHR34981:SF1">
    <property type="entry name" value="CELL DIVISION PROTEIN ZAPA"/>
    <property type="match status" value="1"/>
</dbReference>
<sequence length="89" mass="10180">MPEEKSRYKATIDGESYTIVGPKSQKHMQVVAETVDEQLAQLKEMTKGMSKEKRAVLLAINAVSDQLAMRKELEEIKEKIKDSENKQRD</sequence>
<proteinExistence type="predicted"/>
<dbReference type="Proteomes" id="UP001501166">
    <property type="component" value="Unassembled WGS sequence"/>
</dbReference>
<comment type="subcellular location">
    <subcellularLocation>
        <location evidence="1">Cytoplasm</location>
    </subcellularLocation>
</comment>
<accession>A0ABN0X273</accession>
<organism evidence="10 11">
    <name type="scientific">Alkalibacterium iburiense</name>
    <dbReference type="NCBI Taxonomy" id="290589"/>
    <lineage>
        <taxon>Bacteria</taxon>
        <taxon>Bacillati</taxon>
        <taxon>Bacillota</taxon>
        <taxon>Bacilli</taxon>
        <taxon>Lactobacillales</taxon>
        <taxon>Carnobacteriaceae</taxon>
        <taxon>Alkalibacterium</taxon>
    </lineage>
</organism>
<keyword evidence="11" id="KW-1185">Reference proteome</keyword>
<protein>
    <recommendedName>
        <fullName evidence="2">Cell division protein ZapA</fullName>
    </recommendedName>
    <alternativeName>
        <fullName evidence="9">Z ring-associated protein ZapA</fullName>
    </alternativeName>
</protein>
<keyword evidence="5" id="KW-0717">Septation</keyword>